<evidence type="ECO:0008006" key="3">
    <source>
        <dbReference type="Google" id="ProtNLM"/>
    </source>
</evidence>
<gene>
    <name evidence="1" type="ORF">GCM10010151_10720</name>
</gene>
<protein>
    <recommendedName>
        <fullName evidence="3">Amidohydrolase</fullName>
    </recommendedName>
</protein>
<accession>A0ABN0W1N1</accession>
<evidence type="ECO:0000313" key="2">
    <source>
        <dbReference type="Proteomes" id="UP001501822"/>
    </source>
</evidence>
<evidence type="ECO:0000313" key="1">
    <source>
        <dbReference type="EMBL" id="GAA0322768.1"/>
    </source>
</evidence>
<dbReference type="EMBL" id="BAAABM010000007">
    <property type="protein sequence ID" value="GAA0322768.1"/>
    <property type="molecule type" value="Genomic_DNA"/>
</dbReference>
<keyword evidence="2" id="KW-1185">Reference proteome</keyword>
<organism evidence="1 2">
    <name type="scientific">Actinoallomurus spadix</name>
    <dbReference type="NCBI Taxonomy" id="79912"/>
    <lineage>
        <taxon>Bacteria</taxon>
        <taxon>Bacillati</taxon>
        <taxon>Actinomycetota</taxon>
        <taxon>Actinomycetes</taxon>
        <taxon>Streptosporangiales</taxon>
        <taxon>Thermomonosporaceae</taxon>
        <taxon>Actinoallomurus</taxon>
    </lineage>
</organism>
<sequence>MTTELRIVALEEHVVPPVLLDAWARAGEPRIAPRGYGDDPLARRLRDVGELRLAESSTVIPACR</sequence>
<dbReference type="Proteomes" id="UP001501822">
    <property type="component" value="Unassembled WGS sequence"/>
</dbReference>
<comment type="caution">
    <text evidence="1">The sequence shown here is derived from an EMBL/GenBank/DDBJ whole genome shotgun (WGS) entry which is preliminary data.</text>
</comment>
<name>A0ABN0W1N1_9ACTN</name>
<proteinExistence type="predicted"/>
<dbReference type="RefSeq" id="WP_252799672.1">
    <property type="nucleotide sequence ID" value="NZ_BAAABM010000007.1"/>
</dbReference>
<reference evidence="1 2" key="1">
    <citation type="journal article" date="2019" name="Int. J. Syst. Evol. Microbiol.">
        <title>The Global Catalogue of Microorganisms (GCM) 10K type strain sequencing project: providing services to taxonomists for standard genome sequencing and annotation.</title>
        <authorList>
            <consortium name="The Broad Institute Genomics Platform"/>
            <consortium name="The Broad Institute Genome Sequencing Center for Infectious Disease"/>
            <person name="Wu L."/>
            <person name="Ma J."/>
        </authorList>
    </citation>
    <scope>NUCLEOTIDE SEQUENCE [LARGE SCALE GENOMIC DNA]</scope>
    <source>
        <strain evidence="1 2">JCM 3146</strain>
    </source>
</reference>